<dbReference type="SUPFAM" id="SSF50978">
    <property type="entry name" value="WD40 repeat-like"/>
    <property type="match status" value="1"/>
</dbReference>
<evidence type="ECO:0000256" key="2">
    <source>
        <dbReference type="ARBA" id="ARBA00022737"/>
    </source>
</evidence>
<dbReference type="InterPro" id="IPR036322">
    <property type="entry name" value="WD40_repeat_dom_sf"/>
</dbReference>
<evidence type="ECO:0000313" key="5">
    <source>
        <dbReference type="Proteomes" id="UP001516464"/>
    </source>
</evidence>
<keyword evidence="4" id="KW-0489">Methyltransferase</keyword>
<keyword evidence="2" id="KW-0677">Repeat</keyword>
<comment type="pathway">
    <text evidence="3">Protein modification.</text>
</comment>
<comment type="caution">
    <text evidence="4">The sequence shown here is derived from an EMBL/GenBank/DDBJ whole genome shotgun (WGS) entry which is preliminary data.</text>
</comment>
<gene>
    <name evidence="4" type="primary">DPH7</name>
    <name evidence="4" type="ORF">TCON_1122</name>
</gene>
<organism evidence="4 5">
    <name type="scientific">Astathelohania contejeani</name>
    <dbReference type="NCBI Taxonomy" id="164912"/>
    <lineage>
        <taxon>Eukaryota</taxon>
        <taxon>Fungi</taxon>
        <taxon>Fungi incertae sedis</taxon>
        <taxon>Microsporidia</taxon>
        <taxon>Astathelohaniidae</taxon>
        <taxon>Astathelohania</taxon>
    </lineage>
</organism>
<protein>
    <submittedName>
        <fullName evidence="4">Diphthine methyltransferase</fullName>
    </submittedName>
</protein>
<dbReference type="PANTHER" id="PTHR46042">
    <property type="entry name" value="DIPHTHINE METHYLTRANSFERASE"/>
    <property type="match status" value="1"/>
</dbReference>
<sequence>MIIKTEQEVDCISYDYKGNLVYGCYHHENNIREGIICFNIEKEIFIKTSGTFNIIHHNNLLYAANVSDITIYNNNNNIHSISTQQMNTSIDIAHGIISVSQSNGFLCIYDENLNKIHESNLSNDILWTTRMMDRVILVGGEDEHLYMIDSKSNTKIKEINRSGVVTSMLYEDYLLYVGSYDEHVNIYDIRNYKLLKRIKIGGGVWKITKLGDGFILACMYEGVKVYDKDWKMIKNYKTESIAYGLSVHGNQIAFSSFYDKIMHIEEWNHS</sequence>
<evidence type="ECO:0000313" key="4">
    <source>
        <dbReference type="EMBL" id="KAF7683673.1"/>
    </source>
</evidence>
<dbReference type="EMBL" id="SBIQ01000063">
    <property type="protein sequence ID" value="KAF7683673.1"/>
    <property type="molecule type" value="Genomic_DNA"/>
</dbReference>
<dbReference type="Proteomes" id="UP001516464">
    <property type="component" value="Unassembled WGS sequence"/>
</dbReference>
<name>A0ABQ7HZN0_9MICR</name>
<keyword evidence="4" id="KW-0808">Transferase</keyword>
<proteinExistence type="predicted"/>
<dbReference type="InterPro" id="IPR052415">
    <property type="entry name" value="Diphthine_MTase"/>
</dbReference>
<dbReference type="GO" id="GO:0008168">
    <property type="term" value="F:methyltransferase activity"/>
    <property type="evidence" value="ECO:0007669"/>
    <property type="project" value="UniProtKB-KW"/>
</dbReference>
<evidence type="ECO:0000256" key="1">
    <source>
        <dbReference type="ARBA" id="ARBA00022574"/>
    </source>
</evidence>
<dbReference type="InterPro" id="IPR015943">
    <property type="entry name" value="WD40/YVTN_repeat-like_dom_sf"/>
</dbReference>
<keyword evidence="1" id="KW-0853">WD repeat</keyword>
<dbReference type="Gene3D" id="2.130.10.10">
    <property type="entry name" value="YVTN repeat-like/Quinoprotein amine dehydrogenase"/>
    <property type="match status" value="1"/>
</dbReference>
<keyword evidence="5" id="KW-1185">Reference proteome</keyword>
<evidence type="ECO:0000256" key="3">
    <source>
        <dbReference type="ARBA" id="ARBA00043952"/>
    </source>
</evidence>
<dbReference type="PANTHER" id="PTHR46042:SF1">
    <property type="entry name" value="DIPHTHINE METHYLTRANSFERASE"/>
    <property type="match status" value="1"/>
</dbReference>
<reference evidence="4 5" key="1">
    <citation type="submission" date="2019-01" db="EMBL/GenBank/DDBJ databases">
        <title>Genomes sequencing and comparative genomics of infectious freshwater microsporidia, Cucumispora dikerogammari and Thelohania contejeani.</title>
        <authorList>
            <person name="Cormier A."/>
            <person name="Giraud I."/>
            <person name="Wattier R."/>
            <person name="Teixeira M."/>
            <person name="Grandjean F."/>
            <person name="Rigaud T."/>
            <person name="Cordaux R."/>
        </authorList>
    </citation>
    <scope>NUCLEOTIDE SEQUENCE [LARGE SCALE GENOMIC DNA]</scope>
    <source>
        <strain evidence="4">T1</strain>
        <tissue evidence="4">Spores</tissue>
    </source>
</reference>
<accession>A0ABQ7HZN0</accession>
<dbReference type="GO" id="GO:0032259">
    <property type="term" value="P:methylation"/>
    <property type="evidence" value="ECO:0007669"/>
    <property type="project" value="UniProtKB-KW"/>
</dbReference>